<protein>
    <recommendedName>
        <fullName evidence="5">Tryptophan 2-monooxygenase</fullName>
        <ecNumber evidence="4">1.13.12.3</ecNumber>
    </recommendedName>
</protein>
<evidence type="ECO:0000259" key="11">
    <source>
        <dbReference type="Pfam" id="PF01593"/>
    </source>
</evidence>
<dbReference type="KEGG" id="tsa:AciPR4_3616"/>
<evidence type="ECO:0000256" key="1">
    <source>
        <dbReference type="ARBA" id="ARBA00001974"/>
    </source>
</evidence>
<name>E8UZM6_TERSS</name>
<evidence type="ECO:0000256" key="7">
    <source>
        <dbReference type="ARBA" id="ARBA00023070"/>
    </source>
</evidence>
<dbReference type="SUPFAM" id="SSF54373">
    <property type="entry name" value="FAD-linked reductases, C-terminal domain"/>
    <property type="match status" value="1"/>
</dbReference>
<evidence type="ECO:0000313" key="13">
    <source>
        <dbReference type="Proteomes" id="UP000006844"/>
    </source>
</evidence>
<evidence type="ECO:0000256" key="8">
    <source>
        <dbReference type="ARBA" id="ARBA00047321"/>
    </source>
</evidence>
<proteinExistence type="inferred from homology"/>
<dbReference type="PANTHER" id="PTHR10742">
    <property type="entry name" value="FLAVIN MONOAMINE OXIDASE"/>
    <property type="match status" value="1"/>
</dbReference>
<dbReference type="GO" id="GO:0009851">
    <property type="term" value="P:auxin biosynthetic process"/>
    <property type="evidence" value="ECO:0007669"/>
    <property type="project" value="UniProtKB-KW"/>
</dbReference>
<feature type="binding site" evidence="9">
    <location>
        <begin position="85"/>
        <end position="88"/>
    </location>
    <ligand>
        <name>FAD</name>
        <dbReference type="ChEBI" id="CHEBI:57692"/>
    </ligand>
</feature>
<dbReference type="GO" id="GO:0009063">
    <property type="term" value="P:amino acid catabolic process"/>
    <property type="evidence" value="ECO:0007669"/>
    <property type="project" value="TreeGrafter"/>
</dbReference>
<dbReference type="Proteomes" id="UP000006844">
    <property type="component" value="Chromosome"/>
</dbReference>
<feature type="binding site" evidence="9">
    <location>
        <position position="366"/>
    </location>
    <ligand>
        <name>substrate</name>
    </ligand>
</feature>
<dbReference type="RefSeq" id="WP_013570099.1">
    <property type="nucleotide sequence ID" value="NC_014963.1"/>
</dbReference>
<dbReference type="PRINTS" id="PR00757">
    <property type="entry name" value="AMINEOXDASEF"/>
</dbReference>
<dbReference type="AlphaFoldDB" id="E8UZM6"/>
<evidence type="ECO:0000256" key="3">
    <source>
        <dbReference type="ARBA" id="ARBA00005833"/>
    </source>
</evidence>
<feature type="domain" description="Amine oxidase" evidence="11">
    <location>
        <begin position="40"/>
        <end position="469"/>
    </location>
</feature>
<dbReference type="EMBL" id="CP002467">
    <property type="protein sequence ID" value="ADV84369.1"/>
    <property type="molecule type" value="Genomic_DNA"/>
</dbReference>
<evidence type="ECO:0000256" key="4">
    <source>
        <dbReference type="ARBA" id="ARBA00012535"/>
    </source>
</evidence>
<keyword evidence="7" id="KW-0073">Auxin biosynthesis</keyword>
<dbReference type="HOGENOM" id="CLU_004498_8_3_0"/>
<dbReference type="InterPro" id="IPR002937">
    <property type="entry name" value="Amino_oxidase"/>
</dbReference>
<comment type="pathway">
    <text evidence="2">Plant hormone metabolism; auxin biosynthesis.</text>
</comment>
<dbReference type="EC" id="1.13.12.3" evidence="4"/>
<dbReference type="SUPFAM" id="SSF51905">
    <property type="entry name" value="FAD/NAD(P)-binding domain"/>
    <property type="match status" value="1"/>
</dbReference>
<evidence type="ECO:0000313" key="12">
    <source>
        <dbReference type="EMBL" id="ADV84369.1"/>
    </source>
</evidence>
<dbReference type="Gene3D" id="1.20.1440.240">
    <property type="match status" value="1"/>
</dbReference>
<organism evidence="12 13">
    <name type="scientific">Terriglobus saanensis (strain ATCC BAA-1853 / DSM 23119 / SP1PR4)</name>
    <dbReference type="NCBI Taxonomy" id="401053"/>
    <lineage>
        <taxon>Bacteria</taxon>
        <taxon>Pseudomonadati</taxon>
        <taxon>Acidobacteriota</taxon>
        <taxon>Terriglobia</taxon>
        <taxon>Terriglobales</taxon>
        <taxon>Acidobacteriaceae</taxon>
        <taxon>Terriglobus</taxon>
    </lineage>
</organism>
<comment type="similarity">
    <text evidence="3">Belongs to the tryptophan 2-monooxygenase family.</text>
</comment>
<sequence>MNRRAFLAALSAAALAPRANAAFASVAPRRKKVVIVGGGMAGLSCAYELRKYNFDIVVLEGQGRAGGRVQTLREGLYPGLSAETGATRIPDTHEFTLSYVREFGLTLEPFHNGDFADVVHLHGKNYVGDHNPEPDWPLQLTAEERRLGRKGLAERYMAGPLQSLVKGDENSLNVPKAILEQDNATLGDYLKKQGLSPDAIELLTLGGDTTVSAGLLFLVELNEQISRQYFHIAGGNDQLPAALANQVGGAIRYGCKVVSLGQDDGGAWAVIENAEGHETVRGDHIVCTLPFSVAKNLFSDAHLPLDKQRAIRELNYLPVNKTFLQMRNQFWKKNGQSGFANTDLLSERFWAMGSGSPDQRGLLWSYVIGSKAAKLDQMDMQSRIKQTLADAESVFPGADEHFEGARTKSWGQDPWHLGGLSAFAPGQLSSIPVNARREGRIFFAGEHTSRWNGWIQGAIESAHRVVKEIRA</sequence>
<feature type="signal peptide" evidence="10">
    <location>
        <begin position="1"/>
        <end position="21"/>
    </location>
</feature>
<keyword evidence="13" id="KW-1185">Reference proteome</keyword>
<dbReference type="InterPro" id="IPR050281">
    <property type="entry name" value="Flavin_monoamine_oxidase"/>
</dbReference>
<dbReference type="GO" id="GO:0050361">
    <property type="term" value="F:tryptophan 2-monooxygenase activity"/>
    <property type="evidence" value="ECO:0007669"/>
    <property type="project" value="UniProtKB-EC"/>
</dbReference>
<evidence type="ECO:0000256" key="10">
    <source>
        <dbReference type="SAM" id="SignalP"/>
    </source>
</evidence>
<dbReference type="OrthoDB" id="25353at2"/>
<dbReference type="GO" id="GO:0001716">
    <property type="term" value="F:L-amino-acid oxidase activity"/>
    <property type="evidence" value="ECO:0007669"/>
    <property type="project" value="TreeGrafter"/>
</dbReference>
<dbReference type="eggNOG" id="COG1231">
    <property type="taxonomic scope" value="Bacteria"/>
</dbReference>
<feature type="chain" id="PRO_5003232727" description="Tryptophan 2-monooxygenase" evidence="10">
    <location>
        <begin position="22"/>
        <end position="471"/>
    </location>
</feature>
<dbReference type="InterPro" id="IPR001613">
    <property type="entry name" value="Flavin_amine_oxidase"/>
</dbReference>
<evidence type="ECO:0000256" key="2">
    <source>
        <dbReference type="ARBA" id="ARBA00004814"/>
    </source>
</evidence>
<dbReference type="Pfam" id="PF01593">
    <property type="entry name" value="Amino_oxidase"/>
    <property type="match status" value="1"/>
</dbReference>
<comment type="catalytic activity">
    <reaction evidence="8">
        <text>L-tryptophan + O2 = indole-3-acetamide + CO2 + H2O</text>
        <dbReference type="Rhea" id="RHEA:16165"/>
        <dbReference type="ChEBI" id="CHEBI:15377"/>
        <dbReference type="ChEBI" id="CHEBI:15379"/>
        <dbReference type="ChEBI" id="CHEBI:16031"/>
        <dbReference type="ChEBI" id="CHEBI:16526"/>
        <dbReference type="ChEBI" id="CHEBI:57912"/>
        <dbReference type="EC" id="1.13.12.3"/>
    </reaction>
</comment>
<comment type="cofactor">
    <cofactor evidence="1">
        <name>FAD</name>
        <dbReference type="ChEBI" id="CHEBI:57692"/>
    </cofactor>
</comment>
<feature type="binding site" evidence="9">
    <location>
        <position position="257"/>
    </location>
    <ligand>
        <name>FAD</name>
        <dbReference type="ChEBI" id="CHEBI:57692"/>
    </ligand>
</feature>
<keyword evidence="6" id="KW-0560">Oxidoreductase</keyword>
<dbReference type="InterPro" id="IPR036188">
    <property type="entry name" value="FAD/NAD-bd_sf"/>
</dbReference>
<accession>E8UZM6</accession>
<feature type="binding site" evidence="9">
    <location>
        <position position="446"/>
    </location>
    <ligand>
        <name>FAD</name>
        <dbReference type="ChEBI" id="CHEBI:57692"/>
    </ligand>
</feature>
<dbReference type="Gene3D" id="3.50.50.60">
    <property type="entry name" value="FAD/NAD(P)-binding domain"/>
    <property type="match status" value="1"/>
</dbReference>
<evidence type="ECO:0000256" key="5">
    <source>
        <dbReference type="ARBA" id="ARBA00017871"/>
    </source>
</evidence>
<reference evidence="12 13" key="1">
    <citation type="journal article" date="2012" name="Stand. Genomic Sci.">
        <title>Complete genome sequence of Terriglobus saanensis type strain SP1PR4(T), an Acidobacteria from tundra soil.</title>
        <authorList>
            <person name="Rawat S.R."/>
            <person name="Mannisto M.K."/>
            <person name="Starovoytov V."/>
            <person name="Goodwin L."/>
            <person name="Nolan M."/>
            <person name="Hauser L."/>
            <person name="Land M."/>
            <person name="Davenport K.W."/>
            <person name="Woyke T."/>
            <person name="Haggblom M.M."/>
        </authorList>
    </citation>
    <scope>NUCLEOTIDE SEQUENCE</scope>
    <source>
        <strain evidence="13">ATCC BAA-1853 / DSM 23119 / SP1PR4</strain>
    </source>
</reference>
<feature type="binding site" evidence="9">
    <location>
        <position position="88"/>
    </location>
    <ligand>
        <name>substrate</name>
    </ligand>
</feature>
<evidence type="ECO:0000256" key="6">
    <source>
        <dbReference type="ARBA" id="ARBA00023002"/>
    </source>
</evidence>
<dbReference type="PANTHER" id="PTHR10742:SF342">
    <property type="entry name" value="AMINE OXIDASE"/>
    <property type="match status" value="1"/>
</dbReference>
<dbReference type="STRING" id="401053.AciPR4_3616"/>
<dbReference type="Gene3D" id="3.90.660.10">
    <property type="match status" value="1"/>
</dbReference>
<keyword evidence="10" id="KW-0732">Signal</keyword>
<gene>
    <name evidence="12" type="ordered locus">AciPR4_3616</name>
</gene>
<evidence type="ECO:0000256" key="9">
    <source>
        <dbReference type="PIRSR" id="PIRSR601613-1"/>
    </source>
</evidence>